<dbReference type="RefSeq" id="WP_184016160.1">
    <property type="nucleotide sequence ID" value="NZ_JACHFD010000003.1"/>
</dbReference>
<dbReference type="EMBL" id="JACHFD010000003">
    <property type="protein sequence ID" value="MBB5350668.1"/>
    <property type="molecule type" value="Genomic_DNA"/>
</dbReference>
<sequence>MRPDPKKQKKHINEIRTDIDRIIRFIESENYDDSSRIEIEALKMACAVYQGITESPLPVDYSNPKIRECCYYVAAAMDLSRYIKTIDDKRKLKKARHHLELIGSGGFGISATYQKQQYHNSVIYERLRAHIGNAPSFEVARDSARKSLELMIALAAMSKFDEVILENPNNSNKDPKNPDIIIVDEGIRFGIACKSISSQNPNNFKQRIREAIEQIKESIEDENVDPRKGVVFLDVSPLLNHDYLYMPEGIYSWNDGSGGEVLQQNIAEVMVKLLGEGDGHKLLSPLFADSGLIPCIIAYGHSVMMVEKDGGFFPHYYKAAYLIYGGDHSQIKSFTKRLNDALHCQ</sequence>
<dbReference type="Proteomes" id="UP000557717">
    <property type="component" value="Unassembled WGS sequence"/>
</dbReference>
<evidence type="ECO:0000313" key="2">
    <source>
        <dbReference type="Proteomes" id="UP000557717"/>
    </source>
</evidence>
<evidence type="ECO:0008006" key="3">
    <source>
        <dbReference type="Google" id="ProtNLM"/>
    </source>
</evidence>
<comment type="caution">
    <text evidence="1">The sequence shown here is derived from an EMBL/GenBank/DDBJ whole genome shotgun (WGS) entry which is preliminary data.</text>
</comment>
<accession>A0A840V7F0</accession>
<evidence type="ECO:0000313" key="1">
    <source>
        <dbReference type="EMBL" id="MBB5350668.1"/>
    </source>
</evidence>
<protein>
    <recommendedName>
        <fullName evidence="3">Restriction endonuclease</fullName>
    </recommendedName>
</protein>
<gene>
    <name evidence="1" type="ORF">HNR46_000896</name>
</gene>
<keyword evidence="2" id="KW-1185">Reference proteome</keyword>
<dbReference type="AlphaFoldDB" id="A0A840V7F0"/>
<proteinExistence type="predicted"/>
<name>A0A840V7F0_9BACT</name>
<organism evidence="1 2">
    <name type="scientific">Haloferula luteola</name>
    <dbReference type="NCBI Taxonomy" id="595692"/>
    <lineage>
        <taxon>Bacteria</taxon>
        <taxon>Pseudomonadati</taxon>
        <taxon>Verrucomicrobiota</taxon>
        <taxon>Verrucomicrobiia</taxon>
        <taxon>Verrucomicrobiales</taxon>
        <taxon>Verrucomicrobiaceae</taxon>
        <taxon>Haloferula</taxon>
    </lineage>
</organism>
<reference evidence="1 2" key="1">
    <citation type="submission" date="2020-08" db="EMBL/GenBank/DDBJ databases">
        <title>Genomic Encyclopedia of Type Strains, Phase IV (KMG-IV): sequencing the most valuable type-strain genomes for metagenomic binning, comparative biology and taxonomic classification.</title>
        <authorList>
            <person name="Goeker M."/>
        </authorList>
    </citation>
    <scope>NUCLEOTIDE SEQUENCE [LARGE SCALE GENOMIC DNA]</scope>
    <source>
        <strain evidence="1 2">YC6886</strain>
    </source>
</reference>